<name>A0ABR6Z4D7_9BURK</name>
<gene>
    <name evidence="1" type="ORF">H8L47_01355</name>
</gene>
<proteinExistence type="predicted"/>
<dbReference type="RefSeq" id="WP_186951443.1">
    <property type="nucleotide sequence ID" value="NZ_JACOFX010000001.1"/>
</dbReference>
<keyword evidence="2" id="KW-1185">Reference proteome</keyword>
<dbReference type="InterPro" id="IPR056928">
    <property type="entry name" value="Gp77-like"/>
</dbReference>
<dbReference type="EMBL" id="JACOFX010000001">
    <property type="protein sequence ID" value="MBC3906205.1"/>
    <property type="molecule type" value="Genomic_DNA"/>
</dbReference>
<reference evidence="1 2" key="1">
    <citation type="submission" date="2020-08" db="EMBL/GenBank/DDBJ databases">
        <title>Novel species isolated from subtropical streams in China.</title>
        <authorList>
            <person name="Lu H."/>
        </authorList>
    </citation>
    <scope>NUCLEOTIDE SEQUENCE [LARGE SCALE GENOMIC DNA]</scope>
    <source>
        <strain evidence="1 2">NL8W</strain>
    </source>
</reference>
<evidence type="ECO:0000313" key="1">
    <source>
        <dbReference type="EMBL" id="MBC3906205.1"/>
    </source>
</evidence>
<protein>
    <submittedName>
        <fullName evidence="1">Uncharacterized protein</fullName>
    </submittedName>
</protein>
<organism evidence="1 2">
    <name type="scientific">Undibacterium umbellatum</name>
    <dbReference type="NCBI Taxonomy" id="2762300"/>
    <lineage>
        <taxon>Bacteria</taxon>
        <taxon>Pseudomonadati</taxon>
        <taxon>Pseudomonadota</taxon>
        <taxon>Betaproteobacteria</taxon>
        <taxon>Burkholderiales</taxon>
        <taxon>Oxalobacteraceae</taxon>
        <taxon>Undibacterium</taxon>
    </lineage>
</organism>
<dbReference type="Pfam" id="PF23148">
    <property type="entry name" value="Gp77"/>
    <property type="match status" value="1"/>
</dbReference>
<sequence>MAILEKFTKQPIEVEIYAIQFAEDMAATDSITAGHQVVTHNGKSKGLMVLFAPYTATAADDRKTLRTNSSVTLPADAADGYTLYVGNTNQSAAISAGPTNIPARGSSILVRSAGNWTVEASATGIIVAAPGDQRIRIVFVGGLDGSSYKAELTAITSEGRTMQDELIIKVRES</sequence>
<dbReference type="Proteomes" id="UP000646911">
    <property type="component" value="Unassembled WGS sequence"/>
</dbReference>
<evidence type="ECO:0000313" key="2">
    <source>
        <dbReference type="Proteomes" id="UP000646911"/>
    </source>
</evidence>
<comment type="caution">
    <text evidence="1">The sequence shown here is derived from an EMBL/GenBank/DDBJ whole genome shotgun (WGS) entry which is preliminary data.</text>
</comment>
<accession>A0ABR6Z4D7</accession>